<keyword evidence="1 7" id="KW-0812">Transmembrane</keyword>
<evidence type="ECO:0000259" key="8">
    <source>
        <dbReference type="Pfam" id="PF23082"/>
    </source>
</evidence>
<protein>
    <recommendedName>
        <fullName evidence="8">Myb-like domain-containing protein</fullName>
    </recommendedName>
</protein>
<reference evidence="9 10" key="1">
    <citation type="submission" date="2021-04" db="EMBL/GenBank/DDBJ databases">
        <authorList>
            <person name="De Guttry C."/>
            <person name="Zahm M."/>
            <person name="Klopp C."/>
            <person name="Cabau C."/>
            <person name="Louis A."/>
            <person name="Berthelot C."/>
            <person name="Parey E."/>
            <person name="Roest Crollius H."/>
            <person name="Montfort J."/>
            <person name="Robinson-Rechavi M."/>
            <person name="Bucao C."/>
            <person name="Bouchez O."/>
            <person name="Gislard M."/>
            <person name="Lluch J."/>
            <person name="Milhes M."/>
            <person name="Lampietro C."/>
            <person name="Lopez Roques C."/>
            <person name="Donnadieu C."/>
            <person name="Braasch I."/>
            <person name="Desvignes T."/>
            <person name="Postlethwait J."/>
            <person name="Bobe J."/>
            <person name="Wedekind C."/>
            <person name="Guiguen Y."/>
        </authorList>
    </citation>
    <scope>NUCLEOTIDE SEQUENCE [LARGE SCALE GENOMIC DNA]</scope>
    <source>
        <strain evidence="9">Cs_M1</strain>
        <tissue evidence="9">Blood</tissue>
    </source>
</reference>
<organism evidence="9 10">
    <name type="scientific">Coregonus suidteri</name>
    <dbReference type="NCBI Taxonomy" id="861788"/>
    <lineage>
        <taxon>Eukaryota</taxon>
        <taxon>Metazoa</taxon>
        <taxon>Chordata</taxon>
        <taxon>Craniata</taxon>
        <taxon>Vertebrata</taxon>
        <taxon>Euteleostomi</taxon>
        <taxon>Actinopterygii</taxon>
        <taxon>Neopterygii</taxon>
        <taxon>Teleostei</taxon>
        <taxon>Protacanthopterygii</taxon>
        <taxon>Salmoniformes</taxon>
        <taxon>Salmonidae</taxon>
        <taxon>Coregoninae</taxon>
        <taxon>Coregonus</taxon>
    </lineage>
</organism>
<dbReference type="InterPro" id="IPR001005">
    <property type="entry name" value="SANT/Myb"/>
</dbReference>
<dbReference type="AlphaFoldDB" id="A0AAN8L244"/>
<comment type="caution">
    <text evidence="9">The sequence shown here is derived from an EMBL/GenBank/DDBJ whole genome shotgun (WGS) entry which is preliminary data.</text>
</comment>
<gene>
    <name evidence="9" type="ORF">J4Q44_G00266180</name>
</gene>
<keyword evidence="10" id="KW-1185">Reference proteome</keyword>
<sequence>MSNGELGFLLFLTLPVCHYAVVWSVYLEKQLDELLTKEKRSKVKKPKFEFPVYEPSLTVADSAYSPVYDQGTSIEDIEDQMDDWLEDKTSQKKKGTGEDITLLTRSRAKFPGGTPGRWEKIAHELGRSGDQSLGAQGPGQQRSPRKGLQSWGRSRT</sequence>
<dbReference type="GO" id="GO:0012505">
    <property type="term" value="C:endomembrane system"/>
    <property type="evidence" value="ECO:0007669"/>
    <property type="project" value="UniProtKB-SubCell"/>
</dbReference>
<evidence type="ECO:0000256" key="5">
    <source>
        <dbReference type="ARBA" id="ARBA00037847"/>
    </source>
</evidence>
<dbReference type="Gene3D" id="1.10.10.60">
    <property type="entry name" value="Homeodomain-like"/>
    <property type="match status" value="1"/>
</dbReference>
<comment type="subcellular location">
    <subcellularLocation>
        <location evidence="5">Endomembrane system</location>
        <topology evidence="5">Single-pass membrane protein</topology>
    </subcellularLocation>
</comment>
<name>A0AAN8L244_9TELE</name>
<dbReference type="PANTHER" id="PTHR44653">
    <property type="entry name" value="DNAJ HOMOLOG SUBFAMILY C MEMBER 1"/>
    <property type="match status" value="1"/>
</dbReference>
<dbReference type="Pfam" id="PF23082">
    <property type="entry name" value="Myb_DNA-binding_2"/>
    <property type="match status" value="1"/>
</dbReference>
<dbReference type="InterPro" id="IPR052606">
    <property type="entry name" value="DnaJ_domain_protein"/>
</dbReference>
<feature type="domain" description="Myb-like" evidence="8">
    <location>
        <begin position="96"/>
        <end position="129"/>
    </location>
</feature>
<evidence type="ECO:0000256" key="1">
    <source>
        <dbReference type="ARBA" id="ARBA00022692"/>
    </source>
</evidence>
<dbReference type="Proteomes" id="UP001356427">
    <property type="component" value="Unassembled WGS sequence"/>
</dbReference>
<feature type="compositionally biased region" description="Basic and acidic residues" evidence="6">
    <location>
        <begin position="117"/>
        <end position="127"/>
    </location>
</feature>
<keyword evidence="4 7" id="KW-0472">Membrane</keyword>
<keyword evidence="3 7" id="KW-1133">Transmembrane helix</keyword>
<evidence type="ECO:0000256" key="7">
    <source>
        <dbReference type="SAM" id="Phobius"/>
    </source>
</evidence>
<evidence type="ECO:0000313" key="9">
    <source>
        <dbReference type="EMBL" id="KAK6302263.1"/>
    </source>
</evidence>
<evidence type="ECO:0000256" key="6">
    <source>
        <dbReference type="SAM" id="MobiDB-lite"/>
    </source>
</evidence>
<evidence type="ECO:0000256" key="2">
    <source>
        <dbReference type="ARBA" id="ARBA00022729"/>
    </source>
</evidence>
<evidence type="ECO:0000313" key="10">
    <source>
        <dbReference type="Proteomes" id="UP001356427"/>
    </source>
</evidence>
<dbReference type="PANTHER" id="PTHR44653:SF2">
    <property type="entry name" value="DNAJ HOMOLOG SUBFAMILY C MEMBER 1"/>
    <property type="match status" value="1"/>
</dbReference>
<accession>A0AAN8L244</accession>
<feature type="region of interest" description="Disordered" evidence="6">
    <location>
        <begin position="86"/>
        <end position="156"/>
    </location>
</feature>
<evidence type="ECO:0000256" key="4">
    <source>
        <dbReference type="ARBA" id="ARBA00023136"/>
    </source>
</evidence>
<dbReference type="EMBL" id="JAGTTL010000025">
    <property type="protein sequence ID" value="KAK6302263.1"/>
    <property type="molecule type" value="Genomic_DNA"/>
</dbReference>
<feature type="transmembrane region" description="Helical" evidence="7">
    <location>
        <begin position="6"/>
        <end position="27"/>
    </location>
</feature>
<feature type="compositionally biased region" description="Polar residues" evidence="6">
    <location>
        <begin position="129"/>
        <end position="142"/>
    </location>
</feature>
<keyword evidence="2" id="KW-0732">Signal</keyword>
<evidence type="ECO:0000256" key="3">
    <source>
        <dbReference type="ARBA" id="ARBA00022989"/>
    </source>
</evidence>
<proteinExistence type="predicted"/>